<dbReference type="Gene3D" id="3.40.50.300">
    <property type="entry name" value="P-loop containing nucleotide triphosphate hydrolases"/>
    <property type="match status" value="1"/>
</dbReference>
<dbReference type="InterPro" id="IPR045055">
    <property type="entry name" value="DNA2/NAM7-like"/>
</dbReference>
<dbReference type="EMBL" id="MBDN02000005">
    <property type="protein sequence ID" value="RLN85688.1"/>
    <property type="molecule type" value="Genomic_DNA"/>
</dbReference>
<dbReference type="STRING" id="325452.A0A421H2R7"/>
<dbReference type="PANTHER" id="PTHR10887:SF341">
    <property type="entry name" value="NFX1-TYPE ZINC FINGER-CONTAINING PROTEIN 1"/>
    <property type="match status" value="1"/>
</dbReference>
<dbReference type="AlphaFoldDB" id="A0A421H2R7"/>
<dbReference type="Proteomes" id="UP000785171">
    <property type="component" value="Unassembled WGS sequence"/>
</dbReference>
<dbReference type="InterPro" id="IPR027417">
    <property type="entry name" value="P-loop_NTPase"/>
</dbReference>
<evidence type="ECO:0000313" key="6">
    <source>
        <dbReference type="EMBL" id="RLN85688.1"/>
    </source>
</evidence>
<evidence type="ECO:0000313" key="7">
    <source>
        <dbReference type="Proteomes" id="UP000285624"/>
    </source>
</evidence>
<accession>A0A421H2R7</accession>
<evidence type="ECO:0000256" key="1">
    <source>
        <dbReference type="SAM" id="Coils"/>
    </source>
</evidence>
<reference evidence="7 8" key="2">
    <citation type="submission" date="2018-07" db="EMBL/GenBank/DDBJ databases">
        <title>Genome sequencing of oomycete isolates from Chile give support for New Zealand origin for Phytophthora kernoviae and make available the first Nothophytophthora sp. genome.</title>
        <authorList>
            <person name="Studholme D.J."/>
            <person name="Sanfuentes E."/>
            <person name="Panda P."/>
            <person name="Hill R."/>
            <person name="Sambles C."/>
            <person name="Grant M."/>
            <person name="Williams N.M."/>
            <person name="Mcdougal R.L."/>
        </authorList>
    </citation>
    <scope>NUCLEOTIDE SEQUENCE [LARGE SCALE GENOMIC DNA]</scope>
    <source>
        <strain evidence="5">Chile2</strain>
        <strain evidence="6">Chile4</strain>
    </source>
</reference>
<organism evidence="6 7">
    <name type="scientific">Phytophthora kernoviae</name>
    <dbReference type="NCBI Taxonomy" id="325452"/>
    <lineage>
        <taxon>Eukaryota</taxon>
        <taxon>Sar</taxon>
        <taxon>Stramenopiles</taxon>
        <taxon>Oomycota</taxon>
        <taxon>Peronosporomycetes</taxon>
        <taxon>Peronosporales</taxon>
        <taxon>Peronosporaceae</taxon>
        <taxon>Phytophthora</taxon>
    </lineage>
</organism>
<dbReference type="EMBL" id="MAYM02001246">
    <property type="protein sequence ID" value="RLN21393.1"/>
    <property type="molecule type" value="Genomic_DNA"/>
</dbReference>
<dbReference type="EMBL" id="JPWU03000025">
    <property type="protein sequence ID" value="KAG2530856.1"/>
    <property type="molecule type" value="Genomic_DNA"/>
</dbReference>
<evidence type="ECO:0000259" key="2">
    <source>
        <dbReference type="Pfam" id="PF13086"/>
    </source>
</evidence>
<dbReference type="SUPFAM" id="SSF52540">
    <property type="entry name" value="P-loop containing nucleoside triphosphate hydrolases"/>
    <property type="match status" value="1"/>
</dbReference>
<dbReference type="GO" id="GO:0004386">
    <property type="term" value="F:helicase activity"/>
    <property type="evidence" value="ECO:0007669"/>
    <property type="project" value="InterPro"/>
</dbReference>
<sequence length="695" mass="79185">MLSAFRSPAFKRILLSRSISHSRALQFAIKPPMTSLNNAASMANLELNGTLEEVASSNFSEASAFPEFSPMEDTLLGQAVPRIKIQVPIMDAHALAEEELTDEAVQHFSEASVFPEWTPVDEVIEQHRLQTQILNFINSGIHALTKDNLAAHFVRELGKTDGRGVVVLQELLDAEYSNDAGRKRELVSFQRGLVPLVTMFTMKRMEMVSQHMTEANHVYSFDLERRLGETRGNLAGGRLRDADVDYNVYPIIGMDMPLKHTYSRGERDRDRRVARHGLCIDFLCHLLDVGITRLVRIGGQCKESRLEEYNLNNLPRSFPRYELKLLYTELDEKADDITFALQNLDAEGRHPTWETLRWFLETHHPDEYDYFAERSAELFEDGWEIAGYNDIVDYWVQGQDRKSSQRRGLRHLSRNVWTWSLTERRAALEEWIGSMRADCVEELVAAQESYRETMEKLEIVKQQADVEMLQRVQIIGMTTTGVAKNQKKIAAVAPRVVICEEAGEVLEAQLMTCLSPACQQLILIGDHKQLRPHIADYNLSVESAIGKRFALDVSLFERLVAPASGLPFWMLTEQHRMRPQISQLLRMLFYPEVRDASETKEYPPLLGVDKNVFFVNHNHPEDGASGVLGASARSHSNARAHDCRTAADMYVQEFVEIPVVYVKWKSAQSYFHVAMNTRMLGATKASRQGSWNVKN</sequence>
<evidence type="ECO:0000313" key="8">
    <source>
        <dbReference type="Proteomes" id="UP000285883"/>
    </source>
</evidence>
<dbReference type="PANTHER" id="PTHR10887">
    <property type="entry name" value="DNA2/NAM7 HELICASE FAMILY"/>
    <property type="match status" value="1"/>
</dbReference>
<dbReference type="EMBL" id="JPWV03000018">
    <property type="protein sequence ID" value="KAG2530660.1"/>
    <property type="molecule type" value="Genomic_DNA"/>
</dbReference>
<dbReference type="Proteomes" id="UP000285883">
    <property type="component" value="Unassembled WGS sequence"/>
</dbReference>
<name>A0A421H2R7_9STRA</name>
<reference evidence="3" key="3">
    <citation type="submission" date="2020-06" db="EMBL/GenBank/DDBJ databases">
        <authorList>
            <person name="Studholme D.J."/>
        </authorList>
    </citation>
    <scope>NUCLEOTIDE SEQUENCE</scope>
    <source>
        <strain evidence="3">NZFS 2646</strain>
        <strain evidence="4">NZFS 3630</strain>
    </source>
</reference>
<proteinExistence type="predicted"/>
<dbReference type="Proteomes" id="UP000792063">
    <property type="component" value="Unassembled WGS sequence"/>
</dbReference>
<feature type="domain" description="DNA2/NAM7 helicase helicase" evidence="2">
    <location>
        <begin position="442"/>
        <end position="534"/>
    </location>
</feature>
<evidence type="ECO:0000313" key="3">
    <source>
        <dbReference type="EMBL" id="KAG2530660.1"/>
    </source>
</evidence>
<evidence type="ECO:0000313" key="4">
    <source>
        <dbReference type="EMBL" id="KAG2530856.1"/>
    </source>
</evidence>
<reference evidence="3" key="1">
    <citation type="journal article" date="2015" name="Genom Data">
        <title>Genome sequences of six Phytophthora species associated with forests in New Zealand.</title>
        <authorList>
            <person name="Studholme D.J."/>
            <person name="McDougal R.L."/>
            <person name="Sambles C."/>
            <person name="Hansen E."/>
            <person name="Hardy G."/>
            <person name="Grant M."/>
            <person name="Ganley R.J."/>
            <person name="Williams N.M."/>
        </authorList>
    </citation>
    <scope>NUCLEOTIDE SEQUENCE</scope>
    <source>
        <strain evidence="3">NZFS 2646</strain>
        <strain evidence="4">NZFS 3630</strain>
    </source>
</reference>
<protein>
    <recommendedName>
        <fullName evidence="2">DNA2/NAM7 helicase helicase domain-containing protein</fullName>
    </recommendedName>
</protein>
<comment type="caution">
    <text evidence="6">The sequence shown here is derived from an EMBL/GenBank/DDBJ whole genome shotgun (WGS) entry which is preliminary data.</text>
</comment>
<feature type="coiled-coil region" evidence="1">
    <location>
        <begin position="440"/>
        <end position="467"/>
    </location>
</feature>
<dbReference type="GO" id="GO:0031048">
    <property type="term" value="P:regulatory ncRNA-mediated heterochromatin formation"/>
    <property type="evidence" value="ECO:0007669"/>
    <property type="project" value="TreeGrafter"/>
</dbReference>
<dbReference type="Pfam" id="PF13086">
    <property type="entry name" value="AAA_11"/>
    <property type="match status" value="1"/>
</dbReference>
<dbReference type="GO" id="GO:0031380">
    <property type="term" value="C:nuclear RNA-directed RNA polymerase complex"/>
    <property type="evidence" value="ECO:0007669"/>
    <property type="project" value="TreeGrafter"/>
</dbReference>
<keyword evidence="7" id="KW-1185">Reference proteome</keyword>
<dbReference type="Proteomes" id="UP000285624">
    <property type="component" value="Unassembled WGS sequence"/>
</dbReference>
<keyword evidence="1" id="KW-0175">Coiled coil</keyword>
<gene>
    <name evidence="5" type="ORF">BBI17_000385</name>
    <name evidence="6" type="ORF">BBO99_00000205</name>
    <name evidence="3" type="ORF">JM16_001521</name>
    <name evidence="4" type="ORF">JM18_001309</name>
</gene>
<evidence type="ECO:0000313" key="5">
    <source>
        <dbReference type="EMBL" id="RLN21393.1"/>
    </source>
</evidence>
<dbReference type="InterPro" id="IPR041677">
    <property type="entry name" value="DNA2/NAM7_AAA_11"/>
</dbReference>